<sequence>MSIWRVSDSKNVIKNFRLSVYLKNCYRYSDMLFMSLSFLSKVPKVKCTKPSTFANVSFSKTSQKIISKFQVNRTNSVTNRTTQNSEFCVHRILRTV</sequence>
<reference evidence="1 2" key="1">
    <citation type="submission" date="2022-12" db="EMBL/GenBank/DDBJ databases">
        <title>Chromosome-level genome assembly of true bugs.</title>
        <authorList>
            <person name="Ma L."/>
            <person name="Li H."/>
        </authorList>
    </citation>
    <scope>NUCLEOTIDE SEQUENCE [LARGE SCALE GENOMIC DNA]</scope>
    <source>
        <strain evidence="1">Lab_2022b</strain>
    </source>
</reference>
<evidence type="ECO:0000313" key="2">
    <source>
        <dbReference type="Proteomes" id="UP001461498"/>
    </source>
</evidence>
<dbReference type="AlphaFoldDB" id="A0AAW1DBD6"/>
<accession>A0AAW1DBD6</accession>
<protein>
    <submittedName>
        <fullName evidence="1">Uncharacterized protein</fullName>
    </submittedName>
</protein>
<dbReference type="EMBL" id="JAPXFL010000004">
    <property type="protein sequence ID" value="KAK9507359.1"/>
    <property type="molecule type" value="Genomic_DNA"/>
</dbReference>
<keyword evidence="2" id="KW-1185">Reference proteome</keyword>
<proteinExistence type="predicted"/>
<gene>
    <name evidence="1" type="ORF">O3M35_007232</name>
</gene>
<comment type="caution">
    <text evidence="1">The sequence shown here is derived from an EMBL/GenBank/DDBJ whole genome shotgun (WGS) entry which is preliminary data.</text>
</comment>
<name>A0AAW1DBD6_9HEMI</name>
<evidence type="ECO:0000313" key="1">
    <source>
        <dbReference type="EMBL" id="KAK9507359.1"/>
    </source>
</evidence>
<dbReference type="Proteomes" id="UP001461498">
    <property type="component" value="Unassembled WGS sequence"/>
</dbReference>
<organism evidence="1 2">
    <name type="scientific">Rhynocoris fuscipes</name>
    <dbReference type="NCBI Taxonomy" id="488301"/>
    <lineage>
        <taxon>Eukaryota</taxon>
        <taxon>Metazoa</taxon>
        <taxon>Ecdysozoa</taxon>
        <taxon>Arthropoda</taxon>
        <taxon>Hexapoda</taxon>
        <taxon>Insecta</taxon>
        <taxon>Pterygota</taxon>
        <taxon>Neoptera</taxon>
        <taxon>Paraneoptera</taxon>
        <taxon>Hemiptera</taxon>
        <taxon>Heteroptera</taxon>
        <taxon>Panheteroptera</taxon>
        <taxon>Cimicomorpha</taxon>
        <taxon>Reduviidae</taxon>
        <taxon>Harpactorinae</taxon>
        <taxon>Harpactorini</taxon>
        <taxon>Rhynocoris</taxon>
    </lineage>
</organism>